<feature type="transmembrane region" description="Helical" evidence="1">
    <location>
        <begin position="216"/>
        <end position="235"/>
    </location>
</feature>
<name>A0A2N5Y036_9GAMM</name>
<feature type="transmembrane region" description="Helical" evidence="1">
    <location>
        <begin position="72"/>
        <end position="89"/>
    </location>
</feature>
<dbReference type="RefSeq" id="WP_101522045.1">
    <property type="nucleotide sequence ID" value="NZ_PKLZ01000010.1"/>
</dbReference>
<dbReference type="OrthoDB" id="5659946at2"/>
<protein>
    <recommendedName>
        <fullName evidence="4">DUF2232 domain-containing protein</fullName>
    </recommendedName>
</protein>
<sequence>MKGLANFIMRGRWQALLVVVAGASSLMFSWISAAAIALVTLRRGAGPGVWLLFWAALPATALILVFGDSGPLALLLGTAALALVLRLTVNLPLAILAGVPVGFVTGLVVATFGGPMLDQMLAFFDQFLTSMEQQMASSGGEEVVLWRPTALQGAGMLGAANAMLSVLCLLLARWWQAVLYNPGGFAVEFRSLYYSPAVSAVLLLAGLGLVSQGVEYRAWAVICLVPLTFAGLALLHARLAMKGRGAGILVGFYFAWVFFDLMKLLVVFAAVADSWFRFRQRWQGKIGSDAKRRDDSEDRD</sequence>
<comment type="caution">
    <text evidence="2">The sequence shown here is derived from an EMBL/GenBank/DDBJ whole genome shotgun (WGS) entry which is preliminary data.</text>
</comment>
<organism evidence="2 3">
    <name type="scientific">Kineobactrum sediminis</name>
    <dbReference type="NCBI Taxonomy" id="1905677"/>
    <lineage>
        <taxon>Bacteria</taxon>
        <taxon>Pseudomonadati</taxon>
        <taxon>Pseudomonadota</taxon>
        <taxon>Gammaproteobacteria</taxon>
        <taxon>Cellvibrionales</taxon>
        <taxon>Halieaceae</taxon>
        <taxon>Kineobactrum</taxon>
    </lineage>
</organism>
<keyword evidence="1" id="KW-1133">Transmembrane helix</keyword>
<dbReference type="Proteomes" id="UP000234845">
    <property type="component" value="Unassembled WGS sequence"/>
</dbReference>
<evidence type="ECO:0000256" key="1">
    <source>
        <dbReference type="SAM" id="Phobius"/>
    </source>
</evidence>
<evidence type="ECO:0000313" key="2">
    <source>
        <dbReference type="EMBL" id="PLW81762.1"/>
    </source>
</evidence>
<feature type="transmembrane region" description="Helical" evidence="1">
    <location>
        <begin position="96"/>
        <end position="117"/>
    </location>
</feature>
<feature type="transmembrane region" description="Helical" evidence="1">
    <location>
        <begin position="247"/>
        <end position="272"/>
    </location>
</feature>
<proteinExistence type="predicted"/>
<evidence type="ECO:0008006" key="4">
    <source>
        <dbReference type="Google" id="ProtNLM"/>
    </source>
</evidence>
<dbReference type="AlphaFoldDB" id="A0A2N5Y036"/>
<feature type="transmembrane region" description="Helical" evidence="1">
    <location>
        <begin position="15"/>
        <end position="41"/>
    </location>
</feature>
<keyword evidence="3" id="KW-1185">Reference proteome</keyword>
<evidence type="ECO:0000313" key="3">
    <source>
        <dbReference type="Proteomes" id="UP000234845"/>
    </source>
</evidence>
<gene>
    <name evidence="2" type="ORF">CWI75_13500</name>
</gene>
<keyword evidence="1" id="KW-0472">Membrane</keyword>
<feature type="transmembrane region" description="Helical" evidence="1">
    <location>
        <begin position="192"/>
        <end position="210"/>
    </location>
</feature>
<keyword evidence="1" id="KW-0812">Transmembrane</keyword>
<reference evidence="3" key="1">
    <citation type="submission" date="2017-11" db="EMBL/GenBank/DDBJ databases">
        <title>The draft genome sequence of Chromatocurvus sp. F02.</title>
        <authorList>
            <person name="Du Z.-J."/>
            <person name="Chang Y.-Q."/>
        </authorList>
    </citation>
    <scope>NUCLEOTIDE SEQUENCE [LARGE SCALE GENOMIC DNA]</scope>
    <source>
        <strain evidence="3">F02</strain>
    </source>
</reference>
<dbReference type="EMBL" id="PKLZ01000010">
    <property type="protein sequence ID" value="PLW81762.1"/>
    <property type="molecule type" value="Genomic_DNA"/>
</dbReference>
<feature type="transmembrane region" description="Helical" evidence="1">
    <location>
        <begin position="48"/>
        <end position="66"/>
    </location>
</feature>
<accession>A0A2N5Y036</accession>
<feature type="transmembrane region" description="Helical" evidence="1">
    <location>
        <begin position="150"/>
        <end position="172"/>
    </location>
</feature>